<dbReference type="Proteomes" id="UP000054498">
    <property type="component" value="Unassembled WGS sequence"/>
</dbReference>
<keyword evidence="2" id="KW-1185">Reference proteome</keyword>
<dbReference type="EMBL" id="KK102276">
    <property type="protein sequence ID" value="KIY98192.1"/>
    <property type="molecule type" value="Genomic_DNA"/>
</dbReference>
<dbReference type="SUPFAM" id="SSF56300">
    <property type="entry name" value="Metallo-dependent phosphatases"/>
    <property type="match status" value="1"/>
</dbReference>
<gene>
    <name evidence="1" type="ORF">MNEG_9770</name>
</gene>
<sequence length="489" mass="48784">MHRALKDPFLQHSASAAAAPGAAAVAATATARARATRLAPRLVLRAGGSPDLNAASARACPAAVLVGIDAAPDTRMYAYTNFFGVLDASALAEASAALATTTAERCDGADGAVAAAALAAPPVILSYSHYPLGLISSSPKPGLWRGGGRELARILARHDVTAHVSGHLHDLAGSFMYRRHLAGADASSPGSSAVAEFEAGDWKAKRRWRLLAVDGPGVTVADFDFEGRRVRSLEPSATVGSHIVIITHASVSGGPGEAASTAADGGGLLPNARALVFPIAPAGGDGEAARAPAVRSAALRWACGAAPGGAAAVAGAVPLTEGTQHPAVVPVEGTAADHVSGSGGEDGGNGGGNRTDASLLYVGVIGGHVAVGCGHKLWAQVMAECWARCGGGRAFTAMAAFSALLVAGPWHLAPLSGGEAGLGAVFPWGLLMRPAGGGAALHRCADPSLGGTIMTVACFAPLTLWLVGGARGPFGFSLLGVDPSRVKRP</sequence>
<dbReference type="KEGG" id="mng:MNEG_9770"/>
<reference evidence="1 2" key="1">
    <citation type="journal article" date="2013" name="BMC Genomics">
        <title>Reconstruction of the lipid metabolism for the microalga Monoraphidium neglectum from its genome sequence reveals characteristics suitable for biofuel production.</title>
        <authorList>
            <person name="Bogen C."/>
            <person name="Al-Dilaimi A."/>
            <person name="Albersmeier A."/>
            <person name="Wichmann J."/>
            <person name="Grundmann M."/>
            <person name="Rupp O."/>
            <person name="Lauersen K.J."/>
            <person name="Blifernez-Klassen O."/>
            <person name="Kalinowski J."/>
            <person name="Goesmann A."/>
            <person name="Mussgnug J.H."/>
            <person name="Kruse O."/>
        </authorList>
    </citation>
    <scope>NUCLEOTIDE SEQUENCE [LARGE SCALE GENOMIC DNA]</scope>
    <source>
        <strain evidence="1 2">SAG 48.87</strain>
    </source>
</reference>
<evidence type="ECO:0000313" key="1">
    <source>
        <dbReference type="EMBL" id="KIY98192.1"/>
    </source>
</evidence>
<proteinExistence type="predicted"/>
<evidence type="ECO:0008006" key="3">
    <source>
        <dbReference type="Google" id="ProtNLM"/>
    </source>
</evidence>
<organism evidence="1 2">
    <name type="scientific">Monoraphidium neglectum</name>
    <dbReference type="NCBI Taxonomy" id="145388"/>
    <lineage>
        <taxon>Eukaryota</taxon>
        <taxon>Viridiplantae</taxon>
        <taxon>Chlorophyta</taxon>
        <taxon>core chlorophytes</taxon>
        <taxon>Chlorophyceae</taxon>
        <taxon>CS clade</taxon>
        <taxon>Sphaeropleales</taxon>
        <taxon>Selenastraceae</taxon>
        <taxon>Monoraphidium</taxon>
    </lineage>
</organism>
<dbReference type="AlphaFoldDB" id="A0A0D2JFE9"/>
<accession>A0A0D2JFE9</accession>
<protein>
    <recommendedName>
        <fullName evidence="3">Calcineurin-like phosphoesterase domain-containing protein</fullName>
    </recommendedName>
</protein>
<dbReference type="GeneID" id="25742645"/>
<evidence type="ECO:0000313" key="2">
    <source>
        <dbReference type="Proteomes" id="UP000054498"/>
    </source>
</evidence>
<dbReference type="InterPro" id="IPR029052">
    <property type="entry name" value="Metallo-depent_PP-like"/>
</dbReference>
<dbReference type="RefSeq" id="XP_013897212.1">
    <property type="nucleotide sequence ID" value="XM_014041758.1"/>
</dbReference>
<name>A0A0D2JFE9_9CHLO</name>
<dbReference type="PANTHER" id="PTHR14795:SF0">
    <property type="entry name" value="TRANSMEMBRANE PROTEIN 62"/>
    <property type="match status" value="1"/>
</dbReference>
<dbReference type="OrthoDB" id="552315at2759"/>
<dbReference type="PANTHER" id="PTHR14795">
    <property type="entry name" value="HELICASE RELATED"/>
    <property type="match status" value="1"/>
</dbReference>